<keyword evidence="3" id="KW-0862">Zinc</keyword>
<keyword evidence="1" id="KW-0479">Metal-binding</keyword>
<dbReference type="SMART" id="SM00401">
    <property type="entry name" value="ZnF_GATA"/>
    <property type="match status" value="1"/>
</dbReference>
<protein>
    <recommendedName>
        <fullName evidence="6">GATA-type domain-containing protein</fullName>
    </recommendedName>
</protein>
<feature type="region of interest" description="Disordered" evidence="5">
    <location>
        <begin position="275"/>
        <end position="298"/>
    </location>
</feature>
<name>A0A8H7PJ76_MORIS</name>
<evidence type="ECO:0000313" key="8">
    <source>
        <dbReference type="Proteomes" id="UP000654370"/>
    </source>
</evidence>
<evidence type="ECO:0000256" key="1">
    <source>
        <dbReference type="ARBA" id="ARBA00022723"/>
    </source>
</evidence>
<evidence type="ECO:0000256" key="2">
    <source>
        <dbReference type="ARBA" id="ARBA00022771"/>
    </source>
</evidence>
<accession>A0A8H7PJ76</accession>
<dbReference type="InterPro" id="IPR000679">
    <property type="entry name" value="Znf_GATA"/>
</dbReference>
<dbReference type="GO" id="GO:0006355">
    <property type="term" value="P:regulation of DNA-templated transcription"/>
    <property type="evidence" value="ECO:0007669"/>
    <property type="project" value="InterPro"/>
</dbReference>
<evidence type="ECO:0000256" key="3">
    <source>
        <dbReference type="ARBA" id="ARBA00022833"/>
    </source>
</evidence>
<dbReference type="InterPro" id="IPR058986">
    <property type="entry name" value="Swc3_C"/>
</dbReference>
<organism evidence="7 8">
    <name type="scientific">Mortierella isabellina</name>
    <name type="common">Filamentous fungus</name>
    <name type="synonym">Umbelopsis isabellina</name>
    <dbReference type="NCBI Taxonomy" id="91625"/>
    <lineage>
        <taxon>Eukaryota</taxon>
        <taxon>Fungi</taxon>
        <taxon>Fungi incertae sedis</taxon>
        <taxon>Mucoromycota</taxon>
        <taxon>Mucoromycotina</taxon>
        <taxon>Umbelopsidomycetes</taxon>
        <taxon>Umbelopsidales</taxon>
        <taxon>Umbelopsidaceae</taxon>
        <taxon>Umbelopsis</taxon>
    </lineage>
</organism>
<gene>
    <name evidence="7" type="ORF">INT43_005930</name>
</gene>
<dbReference type="CDD" id="cd00202">
    <property type="entry name" value="ZnF_GATA"/>
    <property type="match status" value="1"/>
</dbReference>
<feature type="compositionally biased region" description="Low complexity" evidence="5">
    <location>
        <begin position="275"/>
        <end position="287"/>
    </location>
</feature>
<feature type="domain" description="GATA-type" evidence="6">
    <location>
        <begin position="417"/>
        <end position="453"/>
    </location>
</feature>
<sequence>SLANARRKFEASVRGIDLPTDIDPQDLDEPGFKSVADRLNWSNSIFAKYRHDNIQQPRRAANTRRKWPNMRYIGTYTLQLGPHVFPETTFYEAVRKELWTDVGIAAGVMKPEDVPKIEPADVPLPTTSSSQPDVTMQKASQPPVDLENTLDPALATSQTAIDATQSPSELINSPTKATVAPSNQAATIDIIPQNDVSGSVLLYCDIVLEFKEVPNERFILPKEAIAEYVQEQREIILSFMLPLAPTEDDTFFREPMQKIADFGNLSREPQIQAAIPTAKKAQQQAKADNSESKEGEDKPVVYQPATIKLQYVDENIWTAINTYLKPLEEVQQGMIAKMQTVPVRHFLQHRTSYDATDDSIESLKNKINTIPETISGPVAAEKKRSELLNAIKLGKRPRSDYTEPEVTHKRGAAHLKDDNLRKCHYCSTRHTSMWRRGPDGGGTLCNGCGLRWKQGEILVGAPVISWKEEKQLAKERKKEEEKIEDDLPVEQEKVEAIEKKKSARYPSSRSNGNDAYKNASDRQHLLSGSGPTPPKNIGYLAAQLAQQQHQQAMLQSTRSGTSSPVVTSTPLSAESSPTQQASLQSPTVPRKKSVGKASATAAKSSPEQPANSSSRLMASAPTPTPTATPMNAVQQSVTSGAGIPLPTLSIVFSDTIFFTHPNCGVALIDDIFSIKLRKDGFDPTTIDIHKQFLQQSQFEIVFEGEGKREILVMTATLTCNTAVTRFDQKLIDPELKTKQHDIKIRFLEKLDPSGGGVVKRILERWVTATPLALSAVNSP</sequence>
<dbReference type="Pfam" id="PF26242">
    <property type="entry name" value="Swc3_C"/>
    <property type="match status" value="1"/>
</dbReference>
<keyword evidence="2 4" id="KW-0863">Zinc-finger</keyword>
<feature type="compositionally biased region" description="Low complexity" evidence="5">
    <location>
        <begin position="540"/>
        <end position="572"/>
    </location>
</feature>
<proteinExistence type="predicted"/>
<dbReference type="GO" id="GO:0008270">
    <property type="term" value="F:zinc ion binding"/>
    <property type="evidence" value="ECO:0007669"/>
    <property type="project" value="UniProtKB-KW"/>
</dbReference>
<dbReference type="OrthoDB" id="2162994at2759"/>
<evidence type="ECO:0000259" key="6">
    <source>
        <dbReference type="PROSITE" id="PS50114"/>
    </source>
</evidence>
<dbReference type="InterPro" id="IPR051140">
    <property type="entry name" value="GATA_TF"/>
</dbReference>
<evidence type="ECO:0000256" key="5">
    <source>
        <dbReference type="SAM" id="MobiDB-lite"/>
    </source>
</evidence>
<dbReference type="InterPro" id="IPR013088">
    <property type="entry name" value="Znf_NHR/GATA"/>
</dbReference>
<dbReference type="Proteomes" id="UP000654370">
    <property type="component" value="Unassembled WGS sequence"/>
</dbReference>
<feature type="compositionally biased region" description="Polar residues" evidence="5">
    <location>
        <begin position="601"/>
        <end position="616"/>
    </location>
</feature>
<dbReference type="EMBL" id="JAEPQZ010000012">
    <property type="protein sequence ID" value="KAG2174868.1"/>
    <property type="molecule type" value="Genomic_DNA"/>
</dbReference>
<comment type="caution">
    <text evidence="7">The sequence shown here is derived from an EMBL/GenBank/DDBJ whole genome shotgun (WGS) entry which is preliminary data.</text>
</comment>
<keyword evidence="8" id="KW-1185">Reference proteome</keyword>
<feature type="compositionally biased region" description="Basic and acidic residues" evidence="5">
    <location>
        <begin position="288"/>
        <end position="298"/>
    </location>
</feature>
<feature type="non-terminal residue" evidence="7">
    <location>
        <position position="1"/>
    </location>
</feature>
<dbReference type="AlphaFoldDB" id="A0A8H7PJ76"/>
<evidence type="ECO:0000313" key="7">
    <source>
        <dbReference type="EMBL" id="KAG2174868.1"/>
    </source>
</evidence>
<dbReference type="GO" id="GO:0043565">
    <property type="term" value="F:sequence-specific DNA binding"/>
    <property type="evidence" value="ECO:0007669"/>
    <property type="project" value="InterPro"/>
</dbReference>
<evidence type="ECO:0000256" key="4">
    <source>
        <dbReference type="PROSITE-ProRule" id="PRU00094"/>
    </source>
</evidence>
<reference evidence="7" key="1">
    <citation type="submission" date="2020-12" db="EMBL/GenBank/DDBJ databases">
        <title>Metabolic potential, ecology and presence of endohyphal bacteria is reflected in genomic diversity of Mucoromycotina.</title>
        <authorList>
            <person name="Muszewska A."/>
            <person name="Okrasinska A."/>
            <person name="Steczkiewicz K."/>
            <person name="Drgas O."/>
            <person name="Orlowska M."/>
            <person name="Perlinska-Lenart U."/>
            <person name="Aleksandrzak-Piekarczyk T."/>
            <person name="Szatraj K."/>
            <person name="Zielenkiewicz U."/>
            <person name="Pilsyk S."/>
            <person name="Malc E."/>
            <person name="Mieczkowski P."/>
            <person name="Kruszewska J.S."/>
            <person name="Biernat P."/>
            <person name="Pawlowska J."/>
        </authorList>
    </citation>
    <scope>NUCLEOTIDE SEQUENCE</scope>
    <source>
        <strain evidence="7">WA0000067209</strain>
    </source>
</reference>
<dbReference type="SUPFAM" id="SSF57716">
    <property type="entry name" value="Glucocorticoid receptor-like (DNA-binding domain)"/>
    <property type="match status" value="1"/>
</dbReference>
<dbReference type="PROSITE" id="PS50114">
    <property type="entry name" value="GATA_ZN_FINGER_2"/>
    <property type="match status" value="1"/>
</dbReference>
<dbReference type="PANTHER" id="PTHR45658">
    <property type="entry name" value="GATA TRANSCRIPTION FACTOR"/>
    <property type="match status" value="1"/>
</dbReference>
<feature type="compositionally biased region" description="Polar residues" evidence="5">
    <location>
        <begin position="573"/>
        <end position="587"/>
    </location>
</feature>
<feature type="region of interest" description="Disordered" evidence="5">
    <location>
        <begin position="498"/>
        <end position="629"/>
    </location>
</feature>
<dbReference type="Pfam" id="PF00320">
    <property type="entry name" value="GATA"/>
    <property type="match status" value="1"/>
</dbReference>
<dbReference type="Gene3D" id="3.30.50.10">
    <property type="entry name" value="Erythroid Transcription Factor GATA-1, subunit A"/>
    <property type="match status" value="1"/>
</dbReference>